<feature type="domain" description="N-acetyltransferase" evidence="1">
    <location>
        <begin position="34"/>
        <end position="185"/>
    </location>
</feature>
<dbReference type="PANTHER" id="PTHR43792:SF1">
    <property type="entry name" value="N-ACETYLTRANSFERASE DOMAIN-CONTAINING PROTEIN"/>
    <property type="match status" value="1"/>
</dbReference>
<name>A0A919MZQ2_9ACTN</name>
<dbReference type="InterPro" id="IPR016181">
    <property type="entry name" value="Acyl_CoA_acyltransferase"/>
</dbReference>
<dbReference type="EMBL" id="BOMV01000106">
    <property type="protein sequence ID" value="GIF01545.1"/>
    <property type="molecule type" value="Genomic_DNA"/>
</dbReference>
<dbReference type="Gene3D" id="3.40.630.30">
    <property type="match status" value="1"/>
</dbReference>
<dbReference type="InterPro" id="IPR000182">
    <property type="entry name" value="GNAT_dom"/>
</dbReference>
<keyword evidence="3" id="KW-1185">Reference proteome</keyword>
<evidence type="ECO:0000313" key="3">
    <source>
        <dbReference type="Proteomes" id="UP000636960"/>
    </source>
</evidence>
<dbReference type="PROSITE" id="PS51186">
    <property type="entry name" value="GNAT"/>
    <property type="match status" value="1"/>
</dbReference>
<gene>
    <name evidence="2" type="ORF">Ari01nite_90090</name>
</gene>
<accession>A0A919MZQ2</accession>
<dbReference type="SUPFAM" id="SSF55729">
    <property type="entry name" value="Acyl-CoA N-acyltransferases (Nat)"/>
    <property type="match status" value="1"/>
</dbReference>
<evidence type="ECO:0000313" key="2">
    <source>
        <dbReference type="EMBL" id="GIF01545.1"/>
    </source>
</evidence>
<proteinExistence type="predicted"/>
<dbReference type="GO" id="GO:0016747">
    <property type="term" value="F:acyltransferase activity, transferring groups other than amino-acyl groups"/>
    <property type="evidence" value="ECO:0007669"/>
    <property type="project" value="InterPro"/>
</dbReference>
<dbReference type="InterPro" id="IPR051531">
    <property type="entry name" value="N-acetyltransferase"/>
</dbReference>
<evidence type="ECO:0000259" key="1">
    <source>
        <dbReference type="PROSITE" id="PS51186"/>
    </source>
</evidence>
<dbReference type="RefSeq" id="WP_203790339.1">
    <property type="nucleotide sequence ID" value="NZ_BOMV01000106.1"/>
</dbReference>
<organism evidence="2 3">
    <name type="scientific">Paractinoplanes rishiriensis</name>
    <dbReference type="NCBI Taxonomy" id="1050105"/>
    <lineage>
        <taxon>Bacteria</taxon>
        <taxon>Bacillati</taxon>
        <taxon>Actinomycetota</taxon>
        <taxon>Actinomycetes</taxon>
        <taxon>Micromonosporales</taxon>
        <taxon>Micromonosporaceae</taxon>
        <taxon>Paractinoplanes</taxon>
    </lineage>
</organism>
<reference evidence="2" key="1">
    <citation type="submission" date="2021-01" db="EMBL/GenBank/DDBJ databases">
        <title>Whole genome shotgun sequence of Actinoplanes rishiriensis NBRC 108556.</title>
        <authorList>
            <person name="Komaki H."/>
            <person name="Tamura T."/>
        </authorList>
    </citation>
    <scope>NUCLEOTIDE SEQUENCE</scope>
    <source>
        <strain evidence="2">NBRC 108556</strain>
    </source>
</reference>
<dbReference type="Pfam" id="PF13302">
    <property type="entry name" value="Acetyltransf_3"/>
    <property type="match status" value="1"/>
</dbReference>
<dbReference type="PANTHER" id="PTHR43792">
    <property type="entry name" value="GNAT FAMILY, PUTATIVE (AFU_ORTHOLOGUE AFUA_3G00765)-RELATED-RELATED"/>
    <property type="match status" value="1"/>
</dbReference>
<sequence length="185" mass="20335">MSGALNGLPLKPCLVWDARQVTVWLDPPLVGERVVVRQPAVGDEAGLVEMATDERVRRFLGGAADPVAAAAKASARVAGGVWGQFVVVHRGSGDLIGSGDLARKRGPWEVSYQLRHRYWGRGLAAEAVALVRGWFFAHTEHDLLIATTQQANDRSRRLLERLGAVNVGAFEQYGLVQQRYEFYRS</sequence>
<comment type="caution">
    <text evidence="2">The sequence shown here is derived from an EMBL/GenBank/DDBJ whole genome shotgun (WGS) entry which is preliminary data.</text>
</comment>
<dbReference type="Proteomes" id="UP000636960">
    <property type="component" value="Unassembled WGS sequence"/>
</dbReference>
<protein>
    <recommendedName>
        <fullName evidence="1">N-acetyltransferase domain-containing protein</fullName>
    </recommendedName>
</protein>
<dbReference type="AlphaFoldDB" id="A0A919MZQ2"/>